<evidence type="ECO:0000313" key="3">
    <source>
        <dbReference type="EMBL" id="MDC3425754.1"/>
    </source>
</evidence>
<dbReference type="Proteomes" id="UP001145050">
    <property type="component" value="Unassembled WGS sequence"/>
</dbReference>
<protein>
    <submittedName>
        <fullName evidence="3">SGNH/GDSL hydrolase family protein</fullName>
    </submittedName>
</protein>
<feature type="region of interest" description="Disordered" evidence="1">
    <location>
        <begin position="33"/>
        <end position="75"/>
    </location>
</feature>
<keyword evidence="3" id="KW-0378">Hydrolase</keyword>
<evidence type="ECO:0000256" key="1">
    <source>
        <dbReference type="SAM" id="MobiDB-lite"/>
    </source>
</evidence>
<dbReference type="Pfam" id="PF13472">
    <property type="entry name" value="Lipase_GDSL_2"/>
    <property type="match status" value="1"/>
</dbReference>
<evidence type="ECO:0000259" key="2">
    <source>
        <dbReference type="Pfam" id="PF13472"/>
    </source>
</evidence>
<reference evidence="3" key="1">
    <citation type="submission" date="2022-06" db="EMBL/GenBank/DDBJ databases">
        <title>Aquibacillus sp. a new bacterium isolated from soil saline samples.</title>
        <authorList>
            <person name="Galisteo C."/>
            <person name="De La Haba R."/>
            <person name="Sanchez-Porro C."/>
            <person name="Ventosa A."/>
        </authorList>
    </citation>
    <scope>NUCLEOTIDE SEQUENCE</scope>
    <source>
        <strain evidence="3">3ASR75-11</strain>
    </source>
</reference>
<dbReference type="SUPFAM" id="SSF52266">
    <property type="entry name" value="SGNH hydrolase"/>
    <property type="match status" value="1"/>
</dbReference>
<name>A0A9X4ANF0_9BACI</name>
<comment type="caution">
    <text evidence="3">The sequence shown here is derived from an EMBL/GenBank/DDBJ whole genome shotgun (WGS) entry which is preliminary data.</text>
</comment>
<feature type="compositionally biased region" description="Basic and acidic residues" evidence="1">
    <location>
        <begin position="58"/>
        <end position="75"/>
    </location>
</feature>
<accession>A0A9X4ANF0</accession>
<dbReference type="PANTHER" id="PTHR30383">
    <property type="entry name" value="THIOESTERASE 1/PROTEASE 1/LYSOPHOSPHOLIPASE L1"/>
    <property type="match status" value="1"/>
</dbReference>
<dbReference type="InterPro" id="IPR051532">
    <property type="entry name" value="Ester_Hydrolysis_Enzymes"/>
</dbReference>
<keyword evidence="4" id="KW-1185">Reference proteome</keyword>
<proteinExistence type="predicted"/>
<sequence>MRKKQAIKMITASLLTIFIILVSINYLSSGTNISNPNTSLRTKQNTPQNEQEAEQNETDSKEEQTENSEKQSLTDDIKDKVENIVDGAVGFFLKKNLDIVAIGDSLTQGVGDTTNNGGYVGILNSRLSTEKQDVNIENLGKRGNRSDQLLKRLDKQEIASSIKDAEIILVTIGANDIMKVVKENISDLEYEQFVKEQVDYKQRLREIADKMLALNPDASIYFIGFYNPFANYFKDIEELGLIVDNWNKTDQSVADEYEQVTFIPTSDLFSSYNEEAVFYKDNFHPNYAGYQLMASRILEYIRPEIEDKSDG</sequence>
<dbReference type="RefSeq" id="WP_272437571.1">
    <property type="nucleotide sequence ID" value="NZ_JAMQKB010000020.1"/>
</dbReference>
<dbReference type="InterPro" id="IPR013830">
    <property type="entry name" value="SGNH_hydro"/>
</dbReference>
<dbReference type="InterPro" id="IPR036514">
    <property type="entry name" value="SGNH_hydro_sf"/>
</dbReference>
<dbReference type="EMBL" id="JAMQKB010000020">
    <property type="protein sequence ID" value="MDC3425754.1"/>
    <property type="molecule type" value="Genomic_DNA"/>
</dbReference>
<feature type="compositionally biased region" description="Polar residues" evidence="1">
    <location>
        <begin position="33"/>
        <end position="50"/>
    </location>
</feature>
<organism evidence="3 4">
    <name type="scientific">Terrihalobacillus insolitus</name>
    <dbReference type="NCBI Taxonomy" id="2950438"/>
    <lineage>
        <taxon>Bacteria</taxon>
        <taxon>Bacillati</taxon>
        <taxon>Bacillota</taxon>
        <taxon>Bacilli</taxon>
        <taxon>Bacillales</taxon>
        <taxon>Bacillaceae</taxon>
        <taxon>Terrihalobacillus</taxon>
    </lineage>
</organism>
<dbReference type="PANTHER" id="PTHR30383:SF27">
    <property type="entry name" value="SPORE GERMINATION LIPASE LIPC"/>
    <property type="match status" value="1"/>
</dbReference>
<dbReference type="AlphaFoldDB" id="A0A9X4ANF0"/>
<dbReference type="GO" id="GO:0004622">
    <property type="term" value="F:phosphatidylcholine lysophospholipase activity"/>
    <property type="evidence" value="ECO:0007669"/>
    <property type="project" value="TreeGrafter"/>
</dbReference>
<dbReference type="Gene3D" id="3.40.50.1110">
    <property type="entry name" value="SGNH hydrolase"/>
    <property type="match status" value="1"/>
</dbReference>
<dbReference type="CDD" id="cd04506">
    <property type="entry name" value="SGNH_hydrolase_YpmR_like"/>
    <property type="match status" value="1"/>
</dbReference>
<evidence type="ECO:0000313" key="4">
    <source>
        <dbReference type="Proteomes" id="UP001145050"/>
    </source>
</evidence>
<gene>
    <name evidence="3" type="ORF">NC797_14700</name>
</gene>
<feature type="domain" description="SGNH hydrolase-type esterase" evidence="2">
    <location>
        <begin position="101"/>
        <end position="292"/>
    </location>
</feature>